<dbReference type="SUPFAM" id="SSF51735">
    <property type="entry name" value="NAD(P)-binding Rossmann-fold domains"/>
    <property type="match status" value="1"/>
</dbReference>
<proteinExistence type="inferred from homology"/>
<name>A0A2H0XG66_UNCKA</name>
<comment type="similarity">
    <text evidence="1">Belongs to the NAD(P)-dependent epimerase/dehydratase family.</text>
</comment>
<reference evidence="4" key="1">
    <citation type="submission" date="2017-09" db="EMBL/GenBank/DDBJ databases">
        <title>Depth-based differentiation of microbial function through sediment-hosted aquifers and enrichment of novel symbionts in the deep terrestrial subsurface.</title>
        <authorList>
            <person name="Probst A.J."/>
            <person name="Ladd B."/>
            <person name="Jarett J.K."/>
            <person name="Geller-Mcgrath D.E."/>
            <person name="Sieber C.M.K."/>
            <person name="Emerson J.B."/>
            <person name="Anantharaman K."/>
            <person name="Thomas B.C."/>
            <person name="Malmstrom R."/>
            <person name="Stieglmeier M."/>
            <person name="Klingl A."/>
            <person name="Woyke T."/>
            <person name="Ryan C.M."/>
            <person name="Banfield J.F."/>
        </authorList>
    </citation>
    <scope>NUCLEOTIDE SEQUENCE [LARGE SCALE GENOMIC DNA]</scope>
</reference>
<feature type="domain" description="NAD-dependent epimerase/dehydratase" evidence="2">
    <location>
        <begin position="3"/>
        <end position="250"/>
    </location>
</feature>
<dbReference type="Proteomes" id="UP000230340">
    <property type="component" value="Unassembled WGS sequence"/>
</dbReference>
<organism evidence="3 4">
    <name type="scientific">candidate division WWE3 bacterium CG08_land_8_20_14_0_20_40_13</name>
    <dbReference type="NCBI Taxonomy" id="1975084"/>
    <lineage>
        <taxon>Bacteria</taxon>
        <taxon>Katanobacteria</taxon>
    </lineage>
</organism>
<evidence type="ECO:0000313" key="3">
    <source>
        <dbReference type="EMBL" id="PIS23118.1"/>
    </source>
</evidence>
<dbReference type="InterPro" id="IPR001509">
    <property type="entry name" value="Epimerase_deHydtase"/>
</dbReference>
<dbReference type="PANTHER" id="PTHR43000">
    <property type="entry name" value="DTDP-D-GLUCOSE 4,6-DEHYDRATASE-RELATED"/>
    <property type="match status" value="1"/>
</dbReference>
<dbReference type="PRINTS" id="PR01713">
    <property type="entry name" value="NUCEPIMERASE"/>
</dbReference>
<accession>A0A2H0XG66</accession>
<dbReference type="Pfam" id="PF01370">
    <property type="entry name" value="Epimerase"/>
    <property type="match status" value="1"/>
</dbReference>
<evidence type="ECO:0000259" key="2">
    <source>
        <dbReference type="Pfam" id="PF01370"/>
    </source>
</evidence>
<dbReference type="Gene3D" id="3.90.25.10">
    <property type="entry name" value="UDP-galactose 4-epimerase, domain 1"/>
    <property type="match status" value="1"/>
</dbReference>
<dbReference type="Gene3D" id="3.40.50.720">
    <property type="entry name" value="NAD(P)-binding Rossmann-like Domain"/>
    <property type="match status" value="1"/>
</dbReference>
<dbReference type="EMBL" id="PEYT01000013">
    <property type="protein sequence ID" value="PIS23118.1"/>
    <property type="molecule type" value="Genomic_DNA"/>
</dbReference>
<dbReference type="InterPro" id="IPR036291">
    <property type="entry name" value="NAD(P)-bd_dom_sf"/>
</dbReference>
<evidence type="ECO:0000256" key="1">
    <source>
        <dbReference type="ARBA" id="ARBA00007637"/>
    </source>
</evidence>
<dbReference type="AlphaFoldDB" id="A0A2H0XG66"/>
<evidence type="ECO:0000313" key="4">
    <source>
        <dbReference type="Proteomes" id="UP000230340"/>
    </source>
</evidence>
<gene>
    <name evidence="3" type="ORF">COT49_01805</name>
</gene>
<protein>
    <submittedName>
        <fullName evidence="3">Epimerase</fullName>
    </submittedName>
</protein>
<comment type="caution">
    <text evidence="3">The sequence shown here is derived from an EMBL/GenBank/DDBJ whole genome shotgun (WGS) entry which is preliminary data.</text>
</comment>
<sequence>MKVLVTGSAGFIGSYVSRALIARGDNVIGFDNFQEYYSKEAKEWNNKLTNDSIGTSHGTYSFIEGDIRDRDTIFDIFAKHKPKMVIHLAAMAGVPASLKNPKLYVEVNIDGTTNLLDAAVAGSARGFIFASSSSVYGNRTDIPFKEIGNVDYPISPYAATKRMGEILLWTYNHLHRIPVTGLRFFGVYGPLQRPYGMVVQRFIKQLDHDEPFTIYGDGSMVRDYTYIDDIVDGVLLAVDKNYNFEIFNLGNSYPVTVLDVAKDVEEAMGKKAEIKFVDQPVTEVEITFADLTKSKEMLGYNPKWNIKKGIAEQVRIYQQMPQWYKDLPW</sequence>